<dbReference type="PANTHER" id="PTHR46670">
    <property type="entry name" value="ENDO/EXONUCLEASE/PHOSPHATASE DOMAIN-CONTAINING PROTEIN"/>
    <property type="match status" value="1"/>
</dbReference>
<dbReference type="EMBL" id="JARQWQ010000028">
    <property type="protein sequence ID" value="KAK2562549.1"/>
    <property type="molecule type" value="Genomic_DNA"/>
</dbReference>
<comment type="caution">
    <text evidence="1">The sequence shown here is derived from an EMBL/GenBank/DDBJ whole genome shotgun (WGS) entry which is preliminary data.</text>
</comment>
<keyword evidence="2" id="KW-1185">Reference proteome</keyword>
<sequence length="146" mass="16790">MIIRNYVSTTPGCLLLVSDFNLHVDASHYMTKRFVNLLHSFNLVQHINSETHSNGHTSDLVITRCDDNFLSKLDTFNLLLSNYFLIHCQLNFTRHVTKSKLHAFHKMRSFDIDKFCSDLSNSELLTSTPVDDLPVLVDCYNSTLHT</sequence>
<organism evidence="1 2">
    <name type="scientific">Acropora cervicornis</name>
    <name type="common">Staghorn coral</name>
    <dbReference type="NCBI Taxonomy" id="6130"/>
    <lineage>
        <taxon>Eukaryota</taxon>
        <taxon>Metazoa</taxon>
        <taxon>Cnidaria</taxon>
        <taxon>Anthozoa</taxon>
        <taxon>Hexacorallia</taxon>
        <taxon>Scleractinia</taxon>
        <taxon>Astrocoeniina</taxon>
        <taxon>Acroporidae</taxon>
        <taxon>Acropora</taxon>
    </lineage>
</organism>
<gene>
    <name evidence="1" type="ORF">P5673_014228</name>
</gene>
<evidence type="ECO:0008006" key="3">
    <source>
        <dbReference type="Google" id="ProtNLM"/>
    </source>
</evidence>
<protein>
    <recommendedName>
        <fullName evidence="3">Endonuclease/exonuclease/phosphatase domain-containing protein</fullName>
    </recommendedName>
</protein>
<reference evidence="1" key="1">
    <citation type="journal article" date="2023" name="G3 (Bethesda)">
        <title>Whole genome assembly and annotation of the endangered Caribbean coral Acropora cervicornis.</title>
        <authorList>
            <person name="Selwyn J.D."/>
            <person name="Vollmer S.V."/>
        </authorList>
    </citation>
    <scope>NUCLEOTIDE SEQUENCE</scope>
    <source>
        <strain evidence="1">K2</strain>
    </source>
</reference>
<dbReference type="PANTHER" id="PTHR46670:SF3">
    <property type="entry name" value="ENDONUCLEASE_EXONUCLEASE_PHOSPHATASE DOMAIN-CONTAINING PROTEIN"/>
    <property type="match status" value="1"/>
</dbReference>
<evidence type="ECO:0000313" key="2">
    <source>
        <dbReference type="Proteomes" id="UP001249851"/>
    </source>
</evidence>
<name>A0AAD9V618_ACRCE</name>
<proteinExistence type="predicted"/>
<reference evidence="1" key="2">
    <citation type="journal article" date="2023" name="Science">
        <title>Genomic signatures of disease resistance in endangered staghorn corals.</title>
        <authorList>
            <person name="Vollmer S.V."/>
            <person name="Selwyn J.D."/>
            <person name="Despard B.A."/>
            <person name="Roesel C.L."/>
        </authorList>
    </citation>
    <scope>NUCLEOTIDE SEQUENCE</scope>
    <source>
        <strain evidence="1">K2</strain>
    </source>
</reference>
<accession>A0AAD9V618</accession>
<evidence type="ECO:0000313" key="1">
    <source>
        <dbReference type="EMBL" id="KAK2562549.1"/>
    </source>
</evidence>
<dbReference type="AlphaFoldDB" id="A0AAD9V618"/>
<dbReference type="Proteomes" id="UP001249851">
    <property type="component" value="Unassembled WGS sequence"/>
</dbReference>